<dbReference type="AlphaFoldDB" id="A0A7G9W3U2"/>
<evidence type="ECO:0000313" key="3">
    <source>
        <dbReference type="Proteomes" id="UP000516160"/>
    </source>
</evidence>
<accession>A0A7G9W3U2</accession>
<evidence type="ECO:0000256" key="1">
    <source>
        <dbReference type="SAM" id="MobiDB-lite"/>
    </source>
</evidence>
<dbReference type="KEGG" id="acae:HYG86_00475"/>
<evidence type="ECO:0008006" key="4">
    <source>
        <dbReference type="Google" id="ProtNLM"/>
    </source>
</evidence>
<dbReference type="EMBL" id="CP058559">
    <property type="protein sequence ID" value="QNO13354.1"/>
    <property type="molecule type" value="Genomic_DNA"/>
</dbReference>
<dbReference type="Proteomes" id="UP000516160">
    <property type="component" value="Chromosome"/>
</dbReference>
<name>A0A7G9W3U2_ALKCA</name>
<proteinExistence type="predicted"/>
<feature type="region of interest" description="Disordered" evidence="1">
    <location>
        <begin position="32"/>
        <end position="69"/>
    </location>
</feature>
<keyword evidence="3" id="KW-1185">Reference proteome</keyword>
<evidence type="ECO:0000313" key="2">
    <source>
        <dbReference type="EMBL" id="QNO13354.1"/>
    </source>
</evidence>
<feature type="compositionally biased region" description="Basic and acidic residues" evidence="1">
    <location>
        <begin position="38"/>
        <end position="69"/>
    </location>
</feature>
<sequence length="119" mass="13254">MSRIKLALEVVENMRSLASSIEDLVQAIEGSAATTQTDVKETPIQTEDKTEVVQETKEENQPKEKTPSLEEVRALMAAKNREGHREAVKAILNKYGAQKLTALDSSHYKKVMEEVGDLK</sequence>
<reference evidence="2 3" key="1">
    <citation type="submission" date="2020-07" db="EMBL/GenBank/DDBJ databases">
        <title>Alkalicella. sp. LB2 genome.</title>
        <authorList>
            <person name="Postec A."/>
            <person name="Quemeneur M."/>
        </authorList>
    </citation>
    <scope>NUCLEOTIDE SEQUENCE [LARGE SCALE GENOMIC DNA]</scope>
    <source>
        <strain evidence="2 3">LB2</strain>
    </source>
</reference>
<protein>
    <recommendedName>
        <fullName evidence="4">rRNA biogenesis protein rrp5</fullName>
    </recommendedName>
</protein>
<gene>
    <name evidence="2" type="ORF">HYG86_00475</name>
</gene>
<dbReference type="RefSeq" id="WP_213167028.1">
    <property type="nucleotide sequence ID" value="NZ_CP058559.1"/>
</dbReference>
<organism evidence="2 3">
    <name type="scientific">Alkalicella caledoniensis</name>
    <dbReference type="NCBI Taxonomy" id="2731377"/>
    <lineage>
        <taxon>Bacteria</taxon>
        <taxon>Bacillati</taxon>
        <taxon>Bacillota</taxon>
        <taxon>Clostridia</taxon>
        <taxon>Eubacteriales</taxon>
        <taxon>Proteinivoracaceae</taxon>
        <taxon>Alkalicella</taxon>
    </lineage>
</organism>